<reference evidence="1" key="2">
    <citation type="submission" date="2023-06" db="EMBL/GenBank/DDBJ databases">
        <authorList>
            <consortium name="Lawrence Berkeley National Laboratory"/>
            <person name="Mondo S.J."/>
            <person name="Hensen N."/>
            <person name="Bonometti L."/>
            <person name="Westerberg I."/>
            <person name="Brannstrom I.O."/>
            <person name="Guillou S."/>
            <person name="Cros-Aarteil S."/>
            <person name="Calhoun S."/>
            <person name="Haridas S."/>
            <person name="Kuo A."/>
            <person name="Pangilinan J."/>
            <person name="Riley R."/>
            <person name="Labutti K."/>
            <person name="Andreopoulos B."/>
            <person name="Lipzen A."/>
            <person name="Chen C."/>
            <person name="Yanf M."/>
            <person name="Daum C."/>
            <person name="Ng V."/>
            <person name="Clum A."/>
            <person name="Steindorff A."/>
            <person name="Ohm R."/>
            <person name="Martin F."/>
            <person name="Silar P."/>
            <person name="Natvig D."/>
            <person name="Lalanne C."/>
            <person name="Gautier V."/>
            <person name="Ament-Velasquez S.L."/>
            <person name="Kruys A."/>
            <person name="Hutchinson M.I."/>
            <person name="Powell A.J."/>
            <person name="Barry K."/>
            <person name="Miller A.N."/>
            <person name="Grigoriev I.V."/>
            <person name="Debuchy R."/>
            <person name="Gladieux P."/>
            <person name="Thoren M.H."/>
            <person name="Johannesson H."/>
        </authorList>
    </citation>
    <scope>NUCLEOTIDE SEQUENCE</scope>
    <source>
        <strain evidence="1">CBS 333.67</strain>
    </source>
</reference>
<name>A0AAJ0M149_9PEZI</name>
<comment type="caution">
    <text evidence="1">The sequence shown here is derived from an EMBL/GenBank/DDBJ whole genome shotgun (WGS) entry which is preliminary data.</text>
</comment>
<sequence length="136" mass="15094">MHASAPATTLNLYFTAAEDFGVKVQPRAAPTQSKKANDITIAYVHHASNKRKALCLLENKRVEYEGQGAVWTNAKRQLTEYMIMQRKTTKQAAEHIDGVVTVGRYSRFYVLPAGRDDVVSHPGTNDATARHQNAIP</sequence>
<reference evidence="1" key="1">
    <citation type="journal article" date="2023" name="Mol. Phylogenet. Evol.">
        <title>Genome-scale phylogeny and comparative genomics of the fungal order Sordariales.</title>
        <authorList>
            <person name="Hensen N."/>
            <person name="Bonometti L."/>
            <person name="Westerberg I."/>
            <person name="Brannstrom I.O."/>
            <person name="Guillou S."/>
            <person name="Cros-Aarteil S."/>
            <person name="Calhoun S."/>
            <person name="Haridas S."/>
            <person name="Kuo A."/>
            <person name="Mondo S."/>
            <person name="Pangilinan J."/>
            <person name="Riley R."/>
            <person name="LaButti K."/>
            <person name="Andreopoulos B."/>
            <person name="Lipzen A."/>
            <person name="Chen C."/>
            <person name="Yan M."/>
            <person name="Daum C."/>
            <person name="Ng V."/>
            <person name="Clum A."/>
            <person name="Steindorff A."/>
            <person name="Ohm R.A."/>
            <person name="Martin F."/>
            <person name="Silar P."/>
            <person name="Natvig D.O."/>
            <person name="Lalanne C."/>
            <person name="Gautier V."/>
            <person name="Ament-Velasquez S.L."/>
            <person name="Kruys A."/>
            <person name="Hutchinson M.I."/>
            <person name="Powell A.J."/>
            <person name="Barry K."/>
            <person name="Miller A.N."/>
            <person name="Grigoriev I.V."/>
            <person name="Debuchy R."/>
            <person name="Gladieux P."/>
            <person name="Hiltunen Thoren M."/>
            <person name="Johannesson H."/>
        </authorList>
    </citation>
    <scope>NUCLEOTIDE SEQUENCE</scope>
    <source>
        <strain evidence="1">CBS 333.67</strain>
    </source>
</reference>
<dbReference type="RefSeq" id="XP_062720882.1">
    <property type="nucleotide sequence ID" value="XM_062866933.1"/>
</dbReference>
<protein>
    <submittedName>
        <fullName evidence="1">Uncharacterized protein</fullName>
    </submittedName>
</protein>
<dbReference type="AlphaFoldDB" id="A0AAJ0M149"/>
<dbReference type="GeneID" id="87885762"/>
<gene>
    <name evidence="1" type="ORF">B0T15DRAFT_493288</name>
</gene>
<organism evidence="1 2">
    <name type="scientific">Chaetomium strumarium</name>
    <dbReference type="NCBI Taxonomy" id="1170767"/>
    <lineage>
        <taxon>Eukaryota</taxon>
        <taxon>Fungi</taxon>
        <taxon>Dikarya</taxon>
        <taxon>Ascomycota</taxon>
        <taxon>Pezizomycotina</taxon>
        <taxon>Sordariomycetes</taxon>
        <taxon>Sordariomycetidae</taxon>
        <taxon>Sordariales</taxon>
        <taxon>Chaetomiaceae</taxon>
        <taxon>Chaetomium</taxon>
    </lineage>
</organism>
<proteinExistence type="predicted"/>
<evidence type="ECO:0000313" key="1">
    <source>
        <dbReference type="EMBL" id="KAK3305102.1"/>
    </source>
</evidence>
<accession>A0AAJ0M149</accession>
<evidence type="ECO:0000313" key="2">
    <source>
        <dbReference type="Proteomes" id="UP001273166"/>
    </source>
</evidence>
<dbReference type="EMBL" id="JAUDZG010000004">
    <property type="protein sequence ID" value="KAK3305102.1"/>
    <property type="molecule type" value="Genomic_DNA"/>
</dbReference>
<keyword evidence="2" id="KW-1185">Reference proteome</keyword>
<dbReference type="Proteomes" id="UP001273166">
    <property type="component" value="Unassembled WGS sequence"/>
</dbReference>